<gene>
    <name evidence="2" type="ORF">NP493_3147g00000</name>
</gene>
<name>A0AAD9J9P0_RIDPI</name>
<comment type="caution">
    <text evidence="2">The sequence shown here is derived from an EMBL/GenBank/DDBJ whole genome shotgun (WGS) entry which is preliminary data.</text>
</comment>
<dbReference type="Proteomes" id="UP001209878">
    <property type="component" value="Unassembled WGS sequence"/>
</dbReference>
<dbReference type="AlphaFoldDB" id="A0AAD9J9P0"/>
<evidence type="ECO:0000313" key="2">
    <source>
        <dbReference type="EMBL" id="KAK2148787.1"/>
    </source>
</evidence>
<reference evidence="2" key="1">
    <citation type="journal article" date="2023" name="Mol. Biol. Evol.">
        <title>Third-Generation Sequencing Reveals the Adaptive Role of the Epigenome in Three Deep-Sea Polychaetes.</title>
        <authorList>
            <person name="Perez M."/>
            <person name="Aroh O."/>
            <person name="Sun Y."/>
            <person name="Lan Y."/>
            <person name="Juniper S.K."/>
            <person name="Young C.R."/>
            <person name="Angers B."/>
            <person name="Qian P.Y."/>
        </authorList>
    </citation>
    <scope>NUCLEOTIDE SEQUENCE</scope>
    <source>
        <strain evidence="2">R07B-5</strain>
    </source>
</reference>
<accession>A0AAD9J9P0</accession>
<protein>
    <submittedName>
        <fullName evidence="2">Uncharacterized protein</fullName>
    </submittedName>
</protein>
<keyword evidence="3" id="KW-1185">Reference proteome</keyword>
<evidence type="ECO:0000313" key="3">
    <source>
        <dbReference type="Proteomes" id="UP001209878"/>
    </source>
</evidence>
<dbReference type="EMBL" id="JAODUO010003130">
    <property type="protein sequence ID" value="KAK2148787.1"/>
    <property type="molecule type" value="Genomic_DNA"/>
</dbReference>
<feature type="region of interest" description="Disordered" evidence="1">
    <location>
        <begin position="1"/>
        <end position="21"/>
    </location>
</feature>
<proteinExistence type="predicted"/>
<evidence type="ECO:0000256" key="1">
    <source>
        <dbReference type="SAM" id="MobiDB-lite"/>
    </source>
</evidence>
<organism evidence="2 3">
    <name type="scientific">Ridgeia piscesae</name>
    <name type="common">Tubeworm</name>
    <dbReference type="NCBI Taxonomy" id="27915"/>
    <lineage>
        <taxon>Eukaryota</taxon>
        <taxon>Metazoa</taxon>
        <taxon>Spiralia</taxon>
        <taxon>Lophotrochozoa</taxon>
        <taxon>Annelida</taxon>
        <taxon>Polychaeta</taxon>
        <taxon>Sedentaria</taxon>
        <taxon>Canalipalpata</taxon>
        <taxon>Sabellida</taxon>
        <taxon>Siboglinidae</taxon>
        <taxon>Ridgeia</taxon>
    </lineage>
</organism>
<sequence length="96" mass="10477">MSASASTCSEGVVSREDAPSETSDQLSLVLAGCLENLPPLSTRVVRIFISSTFTEVQDGCRRIRPHFSWGSRVDEKACLKQESRPVSLTVMSVTLM</sequence>